<evidence type="ECO:0000256" key="5">
    <source>
        <dbReference type="ARBA" id="ARBA00023136"/>
    </source>
</evidence>
<dbReference type="EMBL" id="JACHIO010000023">
    <property type="protein sequence ID" value="MBB5066113.1"/>
    <property type="molecule type" value="Genomic_DNA"/>
</dbReference>
<dbReference type="InterPro" id="IPR052027">
    <property type="entry name" value="PspC"/>
</dbReference>
<dbReference type="InterPro" id="IPR007168">
    <property type="entry name" value="Phageshock_PspC_N"/>
</dbReference>
<dbReference type="RefSeq" id="WP_014266365.1">
    <property type="nucleotide sequence ID" value="NZ_JACHIO010000023.1"/>
</dbReference>
<proteinExistence type="predicted"/>
<evidence type="ECO:0000259" key="7">
    <source>
        <dbReference type="Pfam" id="PF04024"/>
    </source>
</evidence>
<comment type="caution">
    <text evidence="8">The sequence shown here is derived from an EMBL/GenBank/DDBJ whole genome shotgun (WGS) entry which is preliminary data.</text>
</comment>
<feature type="domain" description="Phage shock protein PspC N-terminal" evidence="7">
    <location>
        <begin position="35"/>
        <end position="91"/>
    </location>
</feature>
<reference evidence="8 9" key="1">
    <citation type="submission" date="2020-08" db="EMBL/GenBank/DDBJ databases">
        <title>Genomic Encyclopedia of Type Strains, Phase IV (KMG-V): Genome sequencing to study the core and pangenomes of soil and plant-associated prokaryotes.</title>
        <authorList>
            <person name="Whitman W."/>
        </authorList>
    </citation>
    <scope>NUCLEOTIDE SEQUENCE [LARGE SCALE GENOMIC DNA]</scope>
    <source>
        <strain evidence="8 9">X5P3</strain>
    </source>
</reference>
<evidence type="ECO:0000256" key="2">
    <source>
        <dbReference type="ARBA" id="ARBA00022475"/>
    </source>
</evidence>
<evidence type="ECO:0000256" key="1">
    <source>
        <dbReference type="ARBA" id="ARBA00004162"/>
    </source>
</evidence>
<keyword evidence="2" id="KW-1003">Cell membrane</keyword>
<sequence length="106" mass="11254">MVCTACSNSTNSSAKFCSSCGNPFAYEPFSAPQGRLVRPREGRMIAGVCAGFAQHYGWDVTLVRIVLCLVVLCGAGSPILGYFIAWILMPNLQYVQPSQATGATAS</sequence>
<keyword evidence="3 6" id="KW-0812">Transmembrane</keyword>
<dbReference type="Pfam" id="PF04024">
    <property type="entry name" value="PspC"/>
    <property type="match status" value="1"/>
</dbReference>
<evidence type="ECO:0000256" key="3">
    <source>
        <dbReference type="ARBA" id="ARBA00022692"/>
    </source>
</evidence>
<evidence type="ECO:0000313" key="9">
    <source>
        <dbReference type="Proteomes" id="UP000584867"/>
    </source>
</evidence>
<dbReference type="OMA" id="CAACTSW"/>
<evidence type="ECO:0000256" key="4">
    <source>
        <dbReference type="ARBA" id="ARBA00022989"/>
    </source>
</evidence>
<dbReference type="PANTHER" id="PTHR33885">
    <property type="entry name" value="PHAGE SHOCK PROTEIN C"/>
    <property type="match status" value="1"/>
</dbReference>
<evidence type="ECO:0000256" key="6">
    <source>
        <dbReference type="SAM" id="Phobius"/>
    </source>
</evidence>
<evidence type="ECO:0000313" key="8">
    <source>
        <dbReference type="EMBL" id="MBB5066113.1"/>
    </source>
</evidence>
<keyword evidence="5 6" id="KW-0472">Membrane</keyword>
<name>A0A7W7ZU13_9BACT</name>
<dbReference type="GO" id="GO:0005886">
    <property type="term" value="C:plasma membrane"/>
    <property type="evidence" value="ECO:0007669"/>
    <property type="project" value="UniProtKB-SubCell"/>
</dbReference>
<gene>
    <name evidence="8" type="ORF">HDF15_004485</name>
</gene>
<comment type="subcellular location">
    <subcellularLocation>
        <location evidence="1">Cell membrane</location>
        <topology evidence="1">Single-pass membrane protein</topology>
    </subcellularLocation>
</comment>
<keyword evidence="4 6" id="KW-1133">Transmembrane helix</keyword>
<feature type="transmembrane region" description="Helical" evidence="6">
    <location>
        <begin position="62"/>
        <end position="88"/>
    </location>
</feature>
<organism evidence="8 9">
    <name type="scientific">Granulicella mallensis</name>
    <dbReference type="NCBI Taxonomy" id="940614"/>
    <lineage>
        <taxon>Bacteria</taxon>
        <taxon>Pseudomonadati</taxon>
        <taxon>Acidobacteriota</taxon>
        <taxon>Terriglobia</taxon>
        <taxon>Terriglobales</taxon>
        <taxon>Acidobacteriaceae</taxon>
        <taxon>Granulicella</taxon>
    </lineage>
</organism>
<dbReference type="Proteomes" id="UP000584867">
    <property type="component" value="Unassembled WGS sequence"/>
</dbReference>
<dbReference type="AlphaFoldDB" id="A0A7W7ZU13"/>
<dbReference type="PANTHER" id="PTHR33885:SF3">
    <property type="entry name" value="PHAGE SHOCK PROTEIN C"/>
    <property type="match status" value="1"/>
</dbReference>
<protein>
    <submittedName>
        <fullName evidence="8">Phage shock protein C</fullName>
    </submittedName>
</protein>
<accession>A0A7W7ZU13</accession>